<dbReference type="InterPro" id="IPR036390">
    <property type="entry name" value="WH_DNA-bd_sf"/>
</dbReference>
<dbReference type="InterPro" id="IPR002577">
    <property type="entry name" value="HTH_HxlR"/>
</dbReference>
<protein>
    <submittedName>
        <fullName evidence="5">Transcriptional regulator, HxlR family</fullName>
    </submittedName>
</protein>
<organism evidence="5 6">
    <name type="scientific">Weissella paramesenteroides ATCC 33313</name>
    <dbReference type="NCBI Taxonomy" id="585506"/>
    <lineage>
        <taxon>Bacteria</taxon>
        <taxon>Bacillati</taxon>
        <taxon>Bacillota</taxon>
        <taxon>Bacilli</taxon>
        <taxon>Lactobacillales</taxon>
        <taxon>Lactobacillaceae</taxon>
        <taxon>Weissella</taxon>
    </lineage>
</organism>
<dbReference type="InterPro" id="IPR011991">
    <property type="entry name" value="ArsR-like_HTH"/>
</dbReference>
<dbReference type="CDD" id="cd00090">
    <property type="entry name" value="HTH_ARSR"/>
    <property type="match status" value="1"/>
</dbReference>
<accession>C5RAS4</accession>
<dbReference type="eggNOG" id="COG1733">
    <property type="taxonomic scope" value="Bacteria"/>
</dbReference>
<dbReference type="AlphaFoldDB" id="C5RAS4"/>
<name>C5RAS4_WEIPA</name>
<dbReference type="InterPro" id="IPR036388">
    <property type="entry name" value="WH-like_DNA-bd_sf"/>
</dbReference>
<reference evidence="5 6" key="1">
    <citation type="submission" date="2009-04" db="EMBL/GenBank/DDBJ databases">
        <authorList>
            <person name="Qin X."/>
            <person name="Bachman B."/>
            <person name="Battles P."/>
            <person name="Bell A."/>
            <person name="Bess C."/>
            <person name="Bickham C."/>
            <person name="Chaboub L."/>
            <person name="Chen D."/>
            <person name="Coyle M."/>
            <person name="Deiros D.R."/>
            <person name="Dinh H."/>
            <person name="Forbes L."/>
            <person name="Fowler G."/>
            <person name="Francisco L."/>
            <person name="Fu Q."/>
            <person name="Gubbala S."/>
            <person name="Hale W."/>
            <person name="Han Y."/>
            <person name="Hemphill L."/>
            <person name="Highlander S.K."/>
            <person name="Hirani K."/>
            <person name="Hogues M."/>
            <person name="Jackson L."/>
            <person name="Jakkamsetti A."/>
            <person name="Javaid M."/>
            <person name="Jiang H."/>
            <person name="Korchina V."/>
            <person name="Kovar C."/>
            <person name="Lara F."/>
            <person name="Lee S."/>
            <person name="Mata R."/>
            <person name="Mathew T."/>
            <person name="Moen C."/>
            <person name="Morales K."/>
            <person name="Munidasa M."/>
            <person name="Nazareth L."/>
            <person name="Ngo R."/>
            <person name="Nguyen L."/>
            <person name="Okwuonu G."/>
            <person name="Ongeri F."/>
            <person name="Patil S."/>
            <person name="Petrosino J."/>
            <person name="Pham C."/>
            <person name="Pham P."/>
            <person name="Pu L.-L."/>
            <person name="Puazo M."/>
            <person name="Raj R."/>
            <person name="Reid J."/>
            <person name="Rouhana J."/>
            <person name="Saada N."/>
            <person name="Shang Y."/>
            <person name="Simmons D."/>
            <person name="Thornton R."/>
            <person name="Warren J."/>
            <person name="Weissenberger G."/>
            <person name="Zhang J."/>
            <person name="Zhang L."/>
            <person name="Zhou C."/>
            <person name="Zhu D."/>
            <person name="Muzny D."/>
            <person name="Worley K."/>
            <person name="Gibbs R."/>
        </authorList>
    </citation>
    <scope>NUCLEOTIDE SEQUENCE [LARGE SCALE GENOMIC DNA]</scope>
    <source>
        <strain evidence="5 6">ATCC 33313</strain>
    </source>
</reference>
<evidence type="ECO:0000256" key="1">
    <source>
        <dbReference type="ARBA" id="ARBA00023015"/>
    </source>
</evidence>
<keyword evidence="2" id="KW-0238">DNA-binding</keyword>
<comment type="caution">
    <text evidence="5">The sequence shown here is derived from an EMBL/GenBank/DDBJ whole genome shotgun (WGS) entry which is preliminary data.</text>
</comment>
<dbReference type="HOGENOM" id="CLU_111585_5_1_9"/>
<evidence type="ECO:0000259" key="4">
    <source>
        <dbReference type="PROSITE" id="PS51118"/>
    </source>
</evidence>
<dbReference type="Gene3D" id="1.10.10.10">
    <property type="entry name" value="Winged helix-like DNA-binding domain superfamily/Winged helix DNA-binding domain"/>
    <property type="match status" value="1"/>
</dbReference>
<dbReference type="PROSITE" id="PS51118">
    <property type="entry name" value="HTH_HXLR"/>
    <property type="match status" value="1"/>
</dbReference>
<dbReference type="GO" id="GO:0003677">
    <property type="term" value="F:DNA binding"/>
    <property type="evidence" value="ECO:0007669"/>
    <property type="project" value="UniProtKB-KW"/>
</dbReference>
<evidence type="ECO:0000256" key="3">
    <source>
        <dbReference type="ARBA" id="ARBA00023163"/>
    </source>
</evidence>
<keyword evidence="6" id="KW-1185">Reference proteome</keyword>
<dbReference type="PANTHER" id="PTHR33204:SF38">
    <property type="entry name" value="HTH-TYPE TRANSCRIPTIONAL ACTIVATOR HXLR"/>
    <property type="match status" value="1"/>
</dbReference>
<dbReference type="STRING" id="585506.HMPREF0877_1069"/>
<dbReference type="Pfam" id="PF01638">
    <property type="entry name" value="HxlR"/>
    <property type="match status" value="1"/>
</dbReference>
<dbReference type="Proteomes" id="UP000004528">
    <property type="component" value="Unassembled WGS sequence"/>
</dbReference>
<keyword evidence="1" id="KW-0805">Transcription regulation</keyword>
<proteinExistence type="predicted"/>
<evidence type="ECO:0000313" key="5">
    <source>
        <dbReference type="EMBL" id="EER74593.1"/>
    </source>
</evidence>
<sequence>MNGNTITHFFVRMKSNINGENFMTDIIRKYAINKIQKKDFNCAKEYTLSMFSGKYKIVIIYHLSHDGQMRFSQIQQLLDNATHKVLSQQLNELVEDGLVTRHETLIKNRKAVFYSLTSTGESLMPIIELMFTWGTNRLATLNVDYEPKI</sequence>
<dbReference type="PANTHER" id="PTHR33204">
    <property type="entry name" value="TRANSCRIPTIONAL REGULATOR, MARR FAMILY"/>
    <property type="match status" value="1"/>
</dbReference>
<evidence type="ECO:0000313" key="6">
    <source>
        <dbReference type="Proteomes" id="UP000004528"/>
    </source>
</evidence>
<dbReference type="EMBL" id="ACKU01000014">
    <property type="protein sequence ID" value="EER74593.1"/>
    <property type="molecule type" value="Genomic_DNA"/>
</dbReference>
<feature type="domain" description="HTH hxlR-type" evidence="4">
    <location>
        <begin position="42"/>
        <end position="142"/>
    </location>
</feature>
<keyword evidence="3" id="KW-0804">Transcription</keyword>
<gene>
    <name evidence="5" type="ORF">HMPREF0877_1069</name>
</gene>
<evidence type="ECO:0000256" key="2">
    <source>
        <dbReference type="ARBA" id="ARBA00023125"/>
    </source>
</evidence>
<dbReference type="SUPFAM" id="SSF46785">
    <property type="entry name" value="Winged helix' DNA-binding domain"/>
    <property type="match status" value="1"/>
</dbReference>